<dbReference type="Proteomes" id="UP001283361">
    <property type="component" value="Unassembled WGS sequence"/>
</dbReference>
<accession>A0AAE1CPG6</accession>
<name>A0AAE1CPG6_9GAST</name>
<proteinExistence type="predicted"/>
<evidence type="ECO:0000313" key="1">
    <source>
        <dbReference type="EMBL" id="KAK3725648.1"/>
    </source>
</evidence>
<keyword evidence="2" id="KW-1185">Reference proteome</keyword>
<comment type="caution">
    <text evidence="1">The sequence shown here is derived from an EMBL/GenBank/DDBJ whole genome shotgun (WGS) entry which is preliminary data.</text>
</comment>
<dbReference type="AlphaFoldDB" id="A0AAE1CPG6"/>
<organism evidence="1 2">
    <name type="scientific">Elysia crispata</name>
    <name type="common">lettuce slug</name>
    <dbReference type="NCBI Taxonomy" id="231223"/>
    <lineage>
        <taxon>Eukaryota</taxon>
        <taxon>Metazoa</taxon>
        <taxon>Spiralia</taxon>
        <taxon>Lophotrochozoa</taxon>
        <taxon>Mollusca</taxon>
        <taxon>Gastropoda</taxon>
        <taxon>Heterobranchia</taxon>
        <taxon>Euthyneura</taxon>
        <taxon>Panpulmonata</taxon>
        <taxon>Sacoglossa</taxon>
        <taxon>Placobranchoidea</taxon>
        <taxon>Plakobranchidae</taxon>
        <taxon>Elysia</taxon>
    </lineage>
</organism>
<sequence>MSPKVMASEPDGTSRNSFKCTRGYALISGQVRVLSPSNINGLFLNRFKLKPAGPNIINAAEACIDVSRAAHARPSYDRNRPLA</sequence>
<dbReference type="EMBL" id="JAWDGP010007329">
    <property type="protein sequence ID" value="KAK3725648.1"/>
    <property type="molecule type" value="Genomic_DNA"/>
</dbReference>
<protein>
    <submittedName>
        <fullName evidence="1">Uncharacterized protein</fullName>
    </submittedName>
</protein>
<reference evidence="1" key="1">
    <citation type="journal article" date="2023" name="G3 (Bethesda)">
        <title>A reference genome for the long-term kleptoplast-retaining sea slug Elysia crispata morphotype clarki.</title>
        <authorList>
            <person name="Eastman K.E."/>
            <person name="Pendleton A.L."/>
            <person name="Shaikh M.A."/>
            <person name="Suttiyut T."/>
            <person name="Ogas R."/>
            <person name="Tomko P."/>
            <person name="Gavelis G."/>
            <person name="Widhalm J.R."/>
            <person name="Wisecaver J.H."/>
        </authorList>
    </citation>
    <scope>NUCLEOTIDE SEQUENCE</scope>
    <source>
        <strain evidence="1">ECLA1</strain>
    </source>
</reference>
<evidence type="ECO:0000313" key="2">
    <source>
        <dbReference type="Proteomes" id="UP001283361"/>
    </source>
</evidence>
<gene>
    <name evidence="1" type="ORF">RRG08_043065</name>
</gene>